<name>A0A1E3NL48_9ASCO</name>
<dbReference type="GO" id="GO:0016491">
    <property type="term" value="F:oxidoreductase activity"/>
    <property type="evidence" value="ECO:0007669"/>
    <property type="project" value="UniProtKB-KW"/>
</dbReference>
<dbReference type="EMBL" id="KV454003">
    <property type="protein sequence ID" value="ODQ46288.1"/>
    <property type="molecule type" value="Genomic_DNA"/>
</dbReference>
<proteinExistence type="inferred from homology"/>
<evidence type="ECO:0000313" key="6">
    <source>
        <dbReference type="EMBL" id="ODQ46288.1"/>
    </source>
</evidence>
<dbReference type="Gene3D" id="3.40.50.720">
    <property type="entry name" value="NAD(P)-binding Rossmann-like Domain"/>
    <property type="match status" value="1"/>
</dbReference>
<evidence type="ECO:0000259" key="5">
    <source>
        <dbReference type="Pfam" id="PF08659"/>
    </source>
</evidence>
<feature type="region of interest" description="Disordered" evidence="3">
    <location>
        <begin position="377"/>
        <end position="467"/>
    </location>
</feature>
<evidence type="ECO:0000256" key="4">
    <source>
        <dbReference type="SAM" id="Phobius"/>
    </source>
</evidence>
<reference evidence="6 7" key="1">
    <citation type="journal article" date="2016" name="Proc. Natl. Acad. Sci. U.S.A.">
        <title>Comparative genomics of biotechnologically important yeasts.</title>
        <authorList>
            <person name="Riley R."/>
            <person name="Haridas S."/>
            <person name="Wolfe K.H."/>
            <person name="Lopes M.R."/>
            <person name="Hittinger C.T."/>
            <person name="Goeker M."/>
            <person name="Salamov A.A."/>
            <person name="Wisecaver J.H."/>
            <person name="Long T.M."/>
            <person name="Calvey C.H."/>
            <person name="Aerts A.L."/>
            <person name="Barry K.W."/>
            <person name="Choi C."/>
            <person name="Clum A."/>
            <person name="Coughlan A.Y."/>
            <person name="Deshpande S."/>
            <person name="Douglass A.P."/>
            <person name="Hanson S.J."/>
            <person name="Klenk H.-P."/>
            <person name="LaButti K.M."/>
            <person name="Lapidus A."/>
            <person name="Lindquist E.A."/>
            <person name="Lipzen A.M."/>
            <person name="Meier-Kolthoff J.P."/>
            <person name="Ohm R.A."/>
            <person name="Otillar R.P."/>
            <person name="Pangilinan J.L."/>
            <person name="Peng Y."/>
            <person name="Rokas A."/>
            <person name="Rosa C.A."/>
            <person name="Scheuner C."/>
            <person name="Sibirny A.A."/>
            <person name="Slot J.C."/>
            <person name="Stielow J.B."/>
            <person name="Sun H."/>
            <person name="Kurtzman C.P."/>
            <person name="Blackwell M."/>
            <person name="Grigoriev I.V."/>
            <person name="Jeffries T.W."/>
        </authorList>
    </citation>
    <scope>NUCLEOTIDE SEQUENCE [LARGE SCALE GENOMIC DNA]</scope>
    <source>
        <strain evidence="6 7">NRRL Y-2026</strain>
    </source>
</reference>
<feature type="domain" description="Ketoreductase (KR)" evidence="5">
    <location>
        <begin position="55"/>
        <end position="207"/>
    </location>
</feature>
<dbReference type="Pfam" id="PF08659">
    <property type="entry name" value="KR"/>
    <property type="match status" value="1"/>
</dbReference>
<dbReference type="Proteomes" id="UP000094455">
    <property type="component" value="Unassembled WGS sequence"/>
</dbReference>
<dbReference type="OrthoDB" id="191979at2759"/>
<organism evidence="6 7">
    <name type="scientific">Pichia membranifaciens NRRL Y-2026</name>
    <dbReference type="NCBI Taxonomy" id="763406"/>
    <lineage>
        <taxon>Eukaryota</taxon>
        <taxon>Fungi</taxon>
        <taxon>Dikarya</taxon>
        <taxon>Ascomycota</taxon>
        <taxon>Saccharomycotina</taxon>
        <taxon>Pichiomycetes</taxon>
        <taxon>Pichiales</taxon>
        <taxon>Pichiaceae</taxon>
        <taxon>Pichia</taxon>
    </lineage>
</organism>
<keyword evidence="4" id="KW-1133">Transmembrane helix</keyword>
<dbReference type="GeneID" id="30179556"/>
<keyword evidence="7" id="KW-1185">Reference proteome</keyword>
<feature type="transmembrane region" description="Helical" evidence="4">
    <location>
        <begin position="284"/>
        <end position="307"/>
    </location>
</feature>
<dbReference type="PANTHER" id="PTHR24320:SF285">
    <property type="entry name" value="RETINOL DEHYDROGENASE 14"/>
    <property type="match status" value="1"/>
</dbReference>
<dbReference type="PRINTS" id="PR00081">
    <property type="entry name" value="GDHRDH"/>
</dbReference>
<evidence type="ECO:0000313" key="7">
    <source>
        <dbReference type="Proteomes" id="UP000094455"/>
    </source>
</evidence>
<dbReference type="SUPFAM" id="SSF51735">
    <property type="entry name" value="NAD(P)-binding Rossmann-fold domains"/>
    <property type="match status" value="1"/>
</dbReference>
<dbReference type="AlphaFoldDB" id="A0A1E3NL48"/>
<dbReference type="InterPro" id="IPR002347">
    <property type="entry name" value="SDR_fam"/>
</dbReference>
<keyword evidence="4" id="KW-0472">Membrane</keyword>
<feature type="compositionally biased region" description="Basic and acidic residues" evidence="3">
    <location>
        <begin position="407"/>
        <end position="424"/>
    </location>
</feature>
<dbReference type="InterPro" id="IPR013968">
    <property type="entry name" value="PKS_KR"/>
</dbReference>
<keyword evidence="4" id="KW-0812">Transmembrane</keyword>
<keyword evidence="2" id="KW-0560">Oxidoreductase</keyword>
<evidence type="ECO:0000256" key="1">
    <source>
        <dbReference type="ARBA" id="ARBA00006484"/>
    </source>
</evidence>
<dbReference type="RefSeq" id="XP_019017401.1">
    <property type="nucleotide sequence ID" value="XM_019162869.1"/>
</dbReference>
<evidence type="ECO:0000256" key="3">
    <source>
        <dbReference type="SAM" id="MobiDB-lite"/>
    </source>
</evidence>
<accession>A0A1E3NL48</accession>
<dbReference type="InterPro" id="IPR036291">
    <property type="entry name" value="NAD(P)-bd_dom_sf"/>
</dbReference>
<dbReference type="PANTHER" id="PTHR24320">
    <property type="entry name" value="RETINOL DEHYDROGENASE"/>
    <property type="match status" value="1"/>
</dbReference>
<protein>
    <recommendedName>
        <fullName evidence="5">Ketoreductase (KR) domain-containing protein</fullName>
    </recommendedName>
</protein>
<dbReference type="STRING" id="763406.A0A1E3NL48"/>
<sequence>MPIEFLGTVLLEGTERIPYWEEIKRYAPPLIVGILLKLYFGGSSNTWERKLHGKVYIVTGGTSGVGAALVRELAGRGAQLVLLSSQMGEDTDNSAKTWLTEYVEDLRAATGNELIYVEECDLSSLYSVRKFATRWLDNTPARRLDGVLCLAGESLPMQKLRTNSVDGVEIHMAVNYLGHFQLLTLLEPALRVQPPDRDVRVLVSSCMSENVGELQTTDLLWEERSYPASRPWKVFGTSKLLLHLFAKELQRRLETYDRPDKQPCGVRVNVVNPGLVRSPGLRRFVSMGSVWGLLAYLLLYPLFWVFLKSCEQGMQSYLFAVNSPNVFSAKGGAYIKECSVVGQGSRRELSDELLQRKVFEQTQHTIAALEKASALERNRGKKAKANAGAKPDAKSAKSKTNPAPGSEPDKVSLFKEAFRGDHGLYPDMNSPVAQQSDEGHAARLRRLDAKFAQSRAGAAPSAAPAAD</sequence>
<gene>
    <name evidence="6" type="ORF">PICMEDRAFT_34179</name>
</gene>
<feature type="compositionally biased region" description="Basic and acidic residues" evidence="3">
    <location>
        <begin position="437"/>
        <end position="449"/>
    </location>
</feature>
<comment type="similarity">
    <text evidence="1">Belongs to the short-chain dehydrogenases/reductases (SDR) family.</text>
</comment>
<evidence type="ECO:0000256" key="2">
    <source>
        <dbReference type="ARBA" id="ARBA00023002"/>
    </source>
</evidence>
<feature type="compositionally biased region" description="Low complexity" evidence="3">
    <location>
        <begin position="452"/>
        <end position="467"/>
    </location>
</feature>